<dbReference type="InterPro" id="IPR036388">
    <property type="entry name" value="WH-like_DNA-bd_sf"/>
</dbReference>
<name>J3JEF8_9EURY</name>
<dbReference type="Pfam" id="PF03551">
    <property type="entry name" value="PadR"/>
    <property type="match status" value="1"/>
</dbReference>
<comment type="caution">
    <text evidence="2">The sequence shown here is derived from an EMBL/GenBank/DDBJ whole genome shotgun (WGS) entry which is preliminary data.</text>
</comment>
<dbReference type="SUPFAM" id="SSF46785">
    <property type="entry name" value="Winged helix' DNA-binding domain"/>
    <property type="match status" value="1"/>
</dbReference>
<proteinExistence type="predicted"/>
<accession>J3JEF8</accession>
<dbReference type="InterPro" id="IPR036390">
    <property type="entry name" value="WH_DNA-bd_sf"/>
</dbReference>
<dbReference type="EMBL" id="ALJD01000009">
    <property type="protein sequence ID" value="EJN58324.1"/>
    <property type="molecule type" value="Genomic_DNA"/>
</dbReference>
<feature type="domain" description="Transcription regulator PadR N-terminal" evidence="1">
    <location>
        <begin position="33"/>
        <end position="101"/>
    </location>
</feature>
<dbReference type="Proteomes" id="UP000007813">
    <property type="component" value="Unassembled WGS sequence"/>
</dbReference>
<gene>
    <name evidence="2" type="ORF">HSB1_37410</name>
</gene>
<dbReference type="Gene3D" id="1.10.10.10">
    <property type="entry name" value="Winged helix-like DNA-binding domain superfamily/Winged helix DNA-binding domain"/>
    <property type="match status" value="1"/>
</dbReference>
<sequence length="119" mass="13786">MLNATQQSYTLLLVAILHSGRMMQELTGFQRDILYVIAGLDEPYGLGIKQRLEEYYERDVNNGRLYPNLDTLVEMGLVDKGTLDRRTNSYTLSDSGYRTLQRRHEWEAEQVSMRAKHSA</sequence>
<dbReference type="AlphaFoldDB" id="J3JEF8"/>
<reference evidence="2 3" key="1">
    <citation type="journal article" date="2012" name="J. Bacteriol.">
        <title>Draft Genome Sequence of the Extremely Halophilic Archaeon Halogranum salarium B-1T.</title>
        <authorList>
            <person name="Kim K.K."/>
            <person name="Lee K.C."/>
            <person name="Lee J.S."/>
        </authorList>
    </citation>
    <scope>NUCLEOTIDE SEQUENCE [LARGE SCALE GENOMIC DNA]</scope>
    <source>
        <strain evidence="2 3">B-1</strain>
    </source>
</reference>
<dbReference type="InterPro" id="IPR005149">
    <property type="entry name" value="Tscrpt_reg_PadR_N"/>
</dbReference>
<dbReference type="PATRIC" id="fig|1210908.3.peg.3558"/>
<organism evidence="2 3">
    <name type="scientific">Halogranum salarium B-1</name>
    <dbReference type="NCBI Taxonomy" id="1210908"/>
    <lineage>
        <taxon>Archaea</taxon>
        <taxon>Methanobacteriati</taxon>
        <taxon>Methanobacteriota</taxon>
        <taxon>Stenosarchaea group</taxon>
        <taxon>Halobacteria</taxon>
        <taxon>Halobacteriales</taxon>
        <taxon>Haloferacaceae</taxon>
    </lineage>
</organism>
<evidence type="ECO:0000313" key="3">
    <source>
        <dbReference type="Proteomes" id="UP000007813"/>
    </source>
</evidence>
<evidence type="ECO:0000259" key="1">
    <source>
        <dbReference type="Pfam" id="PF03551"/>
    </source>
</evidence>
<evidence type="ECO:0000313" key="2">
    <source>
        <dbReference type="EMBL" id="EJN58324.1"/>
    </source>
</evidence>
<protein>
    <submittedName>
        <fullName evidence="2">Transcriptional regulator PadR family protein</fullName>
    </submittedName>
</protein>
<dbReference type="eggNOG" id="arCOG00005">
    <property type="taxonomic scope" value="Archaea"/>
</dbReference>